<reference evidence="1" key="1">
    <citation type="submission" date="2009-04" db="EMBL/GenBank/DDBJ databases">
        <authorList>
            <person name="Weinstock G."/>
            <person name="Sodergren E."/>
            <person name="Clifton S."/>
            <person name="Fulton L."/>
            <person name="Fulton B."/>
            <person name="Courtney L."/>
            <person name="Fronick C."/>
            <person name="Harrison M."/>
            <person name="Strong C."/>
            <person name="Farmer C."/>
            <person name="Delahaunty K."/>
            <person name="Markovic C."/>
            <person name="Hall O."/>
            <person name="Minx P."/>
            <person name="Tomlinson C."/>
            <person name="Mitreva M."/>
            <person name="Nelson J."/>
            <person name="Hou S."/>
            <person name="Wollam A."/>
            <person name="Pepin K.H."/>
            <person name="Johnson M."/>
            <person name="Bhonagiri V."/>
            <person name="Nash W.E."/>
            <person name="Warren W."/>
            <person name="Chinwalla A."/>
            <person name="Mardis E.R."/>
            <person name="Wilson R.K."/>
        </authorList>
    </citation>
    <scope>NUCLEOTIDE SEQUENCE [LARGE SCALE GENOMIC DNA]</scope>
    <source>
        <strain evidence="1">DSM 14600</strain>
    </source>
</reference>
<dbReference type="RefSeq" id="WP_006905295.1">
    <property type="nucleotide sequence ID" value="NZ_GG665866.1"/>
</dbReference>
<dbReference type="STRING" id="626523.GCWU000342_00256"/>
<dbReference type="HOGENOM" id="CLU_2720139_0_0_9"/>
<evidence type="ECO:0000313" key="1">
    <source>
        <dbReference type="EMBL" id="EEP28907.1"/>
    </source>
</evidence>
<proteinExistence type="predicted"/>
<accession>C4G8G0</accession>
<sequence length="72" mass="7829">MAMAQTAYRTRLASRKTSVAAAGISRGANTLLFQAFSRLSCLKTTDRLCIKDTTTIEINVEDLIQFSDCPAA</sequence>
<evidence type="ECO:0000313" key="2">
    <source>
        <dbReference type="Proteomes" id="UP000003494"/>
    </source>
</evidence>
<dbReference type="Proteomes" id="UP000003494">
    <property type="component" value="Unassembled WGS sequence"/>
</dbReference>
<dbReference type="AlphaFoldDB" id="C4G8G0"/>
<name>C4G8G0_9FIRM</name>
<keyword evidence="2" id="KW-1185">Reference proteome</keyword>
<gene>
    <name evidence="1" type="ORF">GCWU000342_00256</name>
</gene>
<protein>
    <submittedName>
        <fullName evidence="1">Uncharacterized protein</fullName>
    </submittedName>
</protein>
<organism evidence="1 2">
    <name type="scientific">Shuttleworthella satelles DSM 14600</name>
    <dbReference type="NCBI Taxonomy" id="626523"/>
    <lineage>
        <taxon>Bacteria</taxon>
        <taxon>Bacillati</taxon>
        <taxon>Bacillota</taxon>
        <taxon>Clostridia</taxon>
        <taxon>Lachnospirales</taxon>
        <taxon>Lachnospiraceae</taxon>
        <taxon>Shuttleworthella</taxon>
    </lineage>
</organism>
<dbReference type="EMBL" id="ACIP02000001">
    <property type="protein sequence ID" value="EEP28907.1"/>
    <property type="molecule type" value="Genomic_DNA"/>
</dbReference>
<comment type="caution">
    <text evidence="1">The sequence shown here is derived from an EMBL/GenBank/DDBJ whole genome shotgun (WGS) entry which is preliminary data.</text>
</comment>